<evidence type="ECO:0000256" key="8">
    <source>
        <dbReference type="ARBA" id="ARBA00023306"/>
    </source>
</evidence>
<evidence type="ECO:0000256" key="4">
    <source>
        <dbReference type="ARBA" id="ARBA00022741"/>
    </source>
</evidence>
<dbReference type="GO" id="GO:0047480">
    <property type="term" value="F:UDP-N-acetylmuramoyl-tripeptide-D-alanyl-D-alanine ligase activity"/>
    <property type="evidence" value="ECO:0007669"/>
    <property type="project" value="UniProtKB-UniRule"/>
</dbReference>
<dbReference type="Pfam" id="PF02875">
    <property type="entry name" value="Mur_ligase_C"/>
    <property type="match status" value="1"/>
</dbReference>
<dbReference type="EC" id="6.3.2.10" evidence="10 11"/>
<keyword evidence="9 10" id="KW-0961">Cell wall biogenesis/degradation</keyword>
<keyword evidence="8 10" id="KW-0131">Cell cycle</keyword>
<dbReference type="EMBL" id="LS483487">
    <property type="protein sequence ID" value="SQJ15957.1"/>
    <property type="molecule type" value="Genomic_DNA"/>
</dbReference>
<organism evidence="14 15">
    <name type="scientific">Fusobacterium ulcerans</name>
    <dbReference type="NCBI Taxonomy" id="861"/>
    <lineage>
        <taxon>Bacteria</taxon>
        <taxon>Fusobacteriati</taxon>
        <taxon>Fusobacteriota</taxon>
        <taxon>Fusobacteriia</taxon>
        <taxon>Fusobacteriales</taxon>
        <taxon>Fusobacteriaceae</taxon>
        <taxon>Fusobacterium</taxon>
    </lineage>
</organism>
<comment type="similarity">
    <text evidence="10">Belongs to the MurCDEF family. MurF subfamily.</text>
</comment>
<dbReference type="InterPro" id="IPR036565">
    <property type="entry name" value="Mur-like_cat_sf"/>
</dbReference>
<keyword evidence="7 10" id="KW-0573">Peptidoglycan synthesis</keyword>
<dbReference type="Pfam" id="PF08245">
    <property type="entry name" value="Mur_ligase_M"/>
    <property type="match status" value="1"/>
</dbReference>
<dbReference type="GO" id="GO:0008360">
    <property type="term" value="P:regulation of cell shape"/>
    <property type="evidence" value="ECO:0007669"/>
    <property type="project" value="UniProtKB-KW"/>
</dbReference>
<reference evidence="14 15" key="1">
    <citation type="submission" date="2018-06" db="EMBL/GenBank/DDBJ databases">
        <authorList>
            <consortium name="Pathogen Informatics"/>
            <person name="Doyle S."/>
        </authorList>
    </citation>
    <scope>NUCLEOTIDE SEQUENCE [LARGE SCALE GENOMIC DNA]</scope>
    <source>
        <strain evidence="14 15">NCTC12112</strain>
    </source>
</reference>
<evidence type="ECO:0000256" key="3">
    <source>
        <dbReference type="ARBA" id="ARBA00022618"/>
    </source>
</evidence>
<comment type="function">
    <text evidence="10 11">Involved in cell wall formation. Catalyzes the final step in the synthesis of UDP-N-acetylmuramoyl-pentapeptide, the precursor of murein.</text>
</comment>
<dbReference type="InterPro" id="IPR051046">
    <property type="entry name" value="MurCDEF_CellWall_CoF430Synth"/>
</dbReference>
<dbReference type="GO" id="GO:0009252">
    <property type="term" value="P:peptidoglycan biosynthetic process"/>
    <property type="evidence" value="ECO:0007669"/>
    <property type="project" value="UniProtKB-UniRule"/>
</dbReference>
<comment type="pathway">
    <text evidence="10 11">Cell wall biogenesis; peptidoglycan biosynthesis.</text>
</comment>
<feature type="domain" description="Mur ligase C-terminal" evidence="12">
    <location>
        <begin position="297"/>
        <end position="419"/>
    </location>
</feature>
<evidence type="ECO:0000313" key="15">
    <source>
        <dbReference type="Proteomes" id="UP000249008"/>
    </source>
</evidence>
<comment type="catalytic activity">
    <reaction evidence="10 11">
        <text>D-alanyl-D-alanine + UDP-N-acetyl-alpha-D-muramoyl-L-alanyl-gamma-D-glutamyl-meso-2,6-diaminopimelate + ATP = UDP-N-acetyl-alpha-D-muramoyl-L-alanyl-gamma-D-glutamyl-meso-2,6-diaminopimeloyl-D-alanyl-D-alanine + ADP + phosphate + H(+)</text>
        <dbReference type="Rhea" id="RHEA:28374"/>
        <dbReference type="ChEBI" id="CHEBI:15378"/>
        <dbReference type="ChEBI" id="CHEBI:30616"/>
        <dbReference type="ChEBI" id="CHEBI:43474"/>
        <dbReference type="ChEBI" id="CHEBI:57822"/>
        <dbReference type="ChEBI" id="CHEBI:61386"/>
        <dbReference type="ChEBI" id="CHEBI:83905"/>
        <dbReference type="ChEBI" id="CHEBI:456216"/>
        <dbReference type="EC" id="6.3.2.10"/>
    </reaction>
</comment>
<name>A0AAX2JGA9_9FUSO</name>
<dbReference type="Proteomes" id="UP000249008">
    <property type="component" value="Chromosome 1"/>
</dbReference>
<dbReference type="GO" id="GO:0071555">
    <property type="term" value="P:cell wall organization"/>
    <property type="evidence" value="ECO:0007669"/>
    <property type="project" value="UniProtKB-KW"/>
</dbReference>
<evidence type="ECO:0000256" key="11">
    <source>
        <dbReference type="RuleBase" id="RU004136"/>
    </source>
</evidence>
<dbReference type="InterPro" id="IPR035911">
    <property type="entry name" value="MurE/MurF_N"/>
</dbReference>
<dbReference type="InterPro" id="IPR005863">
    <property type="entry name" value="UDP-N-AcMur_synth"/>
</dbReference>
<sequence>MKILFNILDKIFGIKSVVEKNEIGHVVMDSRKVQKGDLFFAINNGNSYIDDVLEKGAALVIADNYKGNDKRVIKVEDTIKCMQELAKKYRHTLDVKVIAITGSNGKTTTKDMIYSVLSQKYVTAKTMGNLNNHIGVPFTILQLDEKCEAAVLELGMSGFGEIDLLSSIVEPDIGVITNIGDSHLEFLKTRENVFKAKTELVKYVSAENLIVFGDDPFLKDLNGIKVGYENNNNYQIKNFTDSDEGLSFEMEEKKYTVSLNGKHNCINTAMAIVIGKKMGVSYEEISNGLKNLELTPMRFQKIEKENIIYINDAYNASPISVSFSLETFDKLYNDALKITVLGDMLELGEKEIEYHENIIEKALIIHTDKIYLYGERMAKALKVIQGNKEKITHFTNKEDIKNILEKEHGKTAVLLKGSRGMKLEEIIR</sequence>
<dbReference type="SUPFAM" id="SSF53244">
    <property type="entry name" value="MurD-like peptide ligases, peptide-binding domain"/>
    <property type="match status" value="1"/>
</dbReference>
<dbReference type="SUPFAM" id="SSF63418">
    <property type="entry name" value="MurE/MurF N-terminal domain"/>
    <property type="match status" value="1"/>
</dbReference>
<protein>
    <recommendedName>
        <fullName evidence="10 11">UDP-N-acetylmuramoyl-tripeptide--D-alanyl-D-alanine ligase</fullName>
        <ecNumber evidence="10 11">6.3.2.10</ecNumber>
    </recommendedName>
    <alternativeName>
        <fullName evidence="10">D-alanyl-D-alanine-adding enzyme</fullName>
    </alternativeName>
</protein>
<evidence type="ECO:0000259" key="12">
    <source>
        <dbReference type="Pfam" id="PF02875"/>
    </source>
</evidence>
<accession>A0AAX2JGA9</accession>
<evidence type="ECO:0000313" key="14">
    <source>
        <dbReference type="EMBL" id="SQJ15957.1"/>
    </source>
</evidence>
<evidence type="ECO:0000256" key="10">
    <source>
        <dbReference type="HAMAP-Rule" id="MF_02019"/>
    </source>
</evidence>
<evidence type="ECO:0000256" key="1">
    <source>
        <dbReference type="ARBA" id="ARBA00022490"/>
    </source>
</evidence>
<dbReference type="Gene3D" id="3.40.1190.10">
    <property type="entry name" value="Mur-like, catalytic domain"/>
    <property type="match status" value="1"/>
</dbReference>
<gene>
    <name evidence="10 14" type="primary">murF</name>
    <name evidence="14" type="ORF">NCTC12112_03177</name>
</gene>
<dbReference type="GO" id="GO:0005737">
    <property type="term" value="C:cytoplasm"/>
    <property type="evidence" value="ECO:0007669"/>
    <property type="project" value="UniProtKB-SubCell"/>
</dbReference>
<evidence type="ECO:0000256" key="5">
    <source>
        <dbReference type="ARBA" id="ARBA00022840"/>
    </source>
</evidence>
<evidence type="ECO:0000256" key="2">
    <source>
        <dbReference type="ARBA" id="ARBA00022598"/>
    </source>
</evidence>
<dbReference type="KEGG" id="ful:C4N20_06430"/>
<feature type="domain" description="Mur ligase central" evidence="13">
    <location>
        <begin position="100"/>
        <end position="274"/>
    </location>
</feature>
<dbReference type="GeneID" id="78454437"/>
<evidence type="ECO:0000256" key="9">
    <source>
        <dbReference type="ARBA" id="ARBA00023316"/>
    </source>
</evidence>
<keyword evidence="3 10" id="KW-0132">Cell division</keyword>
<keyword evidence="5 10" id="KW-0067">ATP-binding</keyword>
<feature type="binding site" evidence="10">
    <location>
        <begin position="102"/>
        <end position="108"/>
    </location>
    <ligand>
        <name>ATP</name>
        <dbReference type="ChEBI" id="CHEBI:30616"/>
    </ligand>
</feature>
<comment type="subcellular location">
    <subcellularLocation>
        <location evidence="10 11">Cytoplasm</location>
    </subcellularLocation>
</comment>
<dbReference type="NCBIfam" id="TIGR01143">
    <property type="entry name" value="murF"/>
    <property type="match status" value="1"/>
</dbReference>
<evidence type="ECO:0000256" key="6">
    <source>
        <dbReference type="ARBA" id="ARBA00022960"/>
    </source>
</evidence>
<evidence type="ECO:0000259" key="13">
    <source>
        <dbReference type="Pfam" id="PF08245"/>
    </source>
</evidence>
<dbReference type="PANTHER" id="PTHR43024:SF1">
    <property type="entry name" value="UDP-N-ACETYLMURAMOYL-TRIPEPTIDE--D-ALANYL-D-ALANINE LIGASE"/>
    <property type="match status" value="1"/>
</dbReference>
<dbReference type="Gene3D" id="3.90.190.20">
    <property type="entry name" value="Mur ligase, C-terminal domain"/>
    <property type="match status" value="1"/>
</dbReference>
<proteinExistence type="inferred from homology"/>
<dbReference type="GO" id="GO:0005524">
    <property type="term" value="F:ATP binding"/>
    <property type="evidence" value="ECO:0007669"/>
    <property type="project" value="UniProtKB-UniRule"/>
</dbReference>
<keyword evidence="2 10" id="KW-0436">Ligase</keyword>
<keyword evidence="1 10" id="KW-0963">Cytoplasm</keyword>
<dbReference type="InterPro" id="IPR004101">
    <property type="entry name" value="Mur_ligase_C"/>
</dbReference>
<keyword evidence="6 10" id="KW-0133">Cell shape</keyword>
<dbReference type="InterPro" id="IPR013221">
    <property type="entry name" value="Mur_ligase_cen"/>
</dbReference>
<dbReference type="AlphaFoldDB" id="A0AAX2JGA9"/>
<dbReference type="HAMAP" id="MF_02019">
    <property type="entry name" value="MurF"/>
    <property type="match status" value="1"/>
</dbReference>
<dbReference type="PANTHER" id="PTHR43024">
    <property type="entry name" value="UDP-N-ACETYLMURAMOYL-TRIPEPTIDE--D-ALANYL-D-ALANINE LIGASE"/>
    <property type="match status" value="1"/>
</dbReference>
<keyword evidence="4 10" id="KW-0547">Nucleotide-binding</keyword>
<evidence type="ECO:0000256" key="7">
    <source>
        <dbReference type="ARBA" id="ARBA00022984"/>
    </source>
</evidence>
<dbReference type="SUPFAM" id="SSF53623">
    <property type="entry name" value="MurD-like peptide ligases, catalytic domain"/>
    <property type="match status" value="1"/>
</dbReference>
<dbReference type="RefSeq" id="WP_040490928.1">
    <property type="nucleotide sequence ID" value="NZ_CABKNW010000007.1"/>
</dbReference>
<dbReference type="InterPro" id="IPR036615">
    <property type="entry name" value="Mur_ligase_C_dom_sf"/>
</dbReference>
<dbReference type="GO" id="GO:0051301">
    <property type="term" value="P:cell division"/>
    <property type="evidence" value="ECO:0007669"/>
    <property type="project" value="UniProtKB-KW"/>
</dbReference>
<dbReference type="Gene3D" id="3.40.1390.10">
    <property type="entry name" value="MurE/MurF, N-terminal domain"/>
    <property type="match status" value="1"/>
</dbReference>